<reference evidence="8" key="1">
    <citation type="journal article" name="DNA Res.">
        <title>The physiological potential of anammox bacteria as revealed by their core genome structure.</title>
        <authorList>
            <person name="Okubo T."/>
            <person name="Toyoda A."/>
            <person name="Fukuhara K."/>
            <person name="Uchiyama I."/>
            <person name="Harigaya Y."/>
            <person name="Kuroiwa M."/>
            <person name="Suzuki T."/>
            <person name="Murakami Y."/>
            <person name="Suwa Y."/>
            <person name="Takami H."/>
        </authorList>
    </citation>
    <scope>NUCLEOTIDE SEQUENCE</scope>
    <source>
        <strain evidence="8">317325-2</strain>
    </source>
</reference>
<dbReference type="Gene3D" id="3.40.1030.10">
    <property type="entry name" value="Nucleoside phosphorylase/phosphoribosyltransferase catalytic domain"/>
    <property type="match status" value="1"/>
</dbReference>
<name>A0A809S2H2_9BACT</name>
<dbReference type="InterPro" id="IPR000312">
    <property type="entry name" value="Glycosyl_Trfase_fam3"/>
</dbReference>
<dbReference type="InterPro" id="IPR005940">
    <property type="entry name" value="Anthranilate_Pribosyl_Tfrase"/>
</dbReference>
<feature type="binding site" evidence="5">
    <location>
        <position position="81"/>
    </location>
    <ligand>
        <name>anthranilate</name>
        <dbReference type="ChEBI" id="CHEBI:16567"/>
        <label>1</label>
    </ligand>
</feature>
<keyword evidence="3 5" id="KW-0822">Tryptophan biosynthesis</keyword>
<dbReference type="Proteomes" id="UP000662873">
    <property type="component" value="Chromosome"/>
</dbReference>
<feature type="binding site" evidence="5">
    <location>
        <position position="88"/>
    </location>
    <ligand>
        <name>5-phospho-alpha-D-ribose 1-diphosphate</name>
        <dbReference type="ChEBI" id="CHEBI:58017"/>
    </ligand>
</feature>
<feature type="binding site" evidence="5">
    <location>
        <position position="92"/>
    </location>
    <ligand>
        <name>Mg(2+)</name>
        <dbReference type="ChEBI" id="CHEBI:18420"/>
        <label>1</label>
    </ligand>
</feature>
<dbReference type="PANTHER" id="PTHR43285">
    <property type="entry name" value="ANTHRANILATE PHOSPHORIBOSYLTRANSFERASE"/>
    <property type="match status" value="1"/>
</dbReference>
<dbReference type="AlphaFoldDB" id="A0A809S2H2"/>
<keyword evidence="4 5" id="KW-0057">Aromatic amino acid biosynthesis</keyword>
<feature type="binding site" evidence="5">
    <location>
        <position position="226"/>
    </location>
    <ligand>
        <name>Mg(2+)</name>
        <dbReference type="ChEBI" id="CHEBI:18420"/>
        <label>1</label>
    </ligand>
</feature>
<dbReference type="InterPro" id="IPR035902">
    <property type="entry name" value="Nuc_phospho_transferase"/>
</dbReference>
<dbReference type="GO" id="GO:0005829">
    <property type="term" value="C:cytosol"/>
    <property type="evidence" value="ECO:0007669"/>
    <property type="project" value="TreeGrafter"/>
</dbReference>
<feature type="binding site" evidence="5">
    <location>
        <position position="111"/>
    </location>
    <ligand>
        <name>anthranilate</name>
        <dbReference type="ChEBI" id="CHEBI:16567"/>
        <label>1</label>
    </ligand>
</feature>
<dbReference type="Gene3D" id="1.20.970.10">
    <property type="entry name" value="Transferase, Pyrimidine Nucleoside Phosphorylase, Chain C"/>
    <property type="match status" value="1"/>
</dbReference>
<evidence type="ECO:0000256" key="3">
    <source>
        <dbReference type="ARBA" id="ARBA00022822"/>
    </source>
</evidence>
<keyword evidence="5" id="KW-0028">Amino-acid biosynthesis</keyword>
<keyword evidence="1 5" id="KW-0328">Glycosyltransferase</keyword>
<evidence type="ECO:0000256" key="1">
    <source>
        <dbReference type="ARBA" id="ARBA00022676"/>
    </source>
</evidence>
<comment type="function">
    <text evidence="5">Catalyzes the transfer of the phosphoribosyl group of 5-phosphorylribose-1-pyrophosphate (PRPP) to anthranilate to yield N-(5'-phosphoribosyl)-anthranilate (PRA).</text>
</comment>
<dbReference type="EC" id="2.4.2.18" evidence="5"/>
<organism evidence="8 9">
    <name type="scientific">Candidatus Nitrosymbiomonas proteolyticus</name>
    <dbReference type="NCBI Taxonomy" id="2608984"/>
    <lineage>
        <taxon>Bacteria</taxon>
        <taxon>Bacillati</taxon>
        <taxon>Armatimonadota</taxon>
        <taxon>Armatimonadota incertae sedis</taxon>
        <taxon>Candidatus Nitrosymbiomonas</taxon>
    </lineage>
</organism>
<feature type="binding site" evidence="5">
    <location>
        <position position="226"/>
    </location>
    <ligand>
        <name>Mg(2+)</name>
        <dbReference type="ChEBI" id="CHEBI:18420"/>
        <label>2</label>
    </ligand>
</feature>
<keyword evidence="5" id="KW-0479">Metal-binding</keyword>
<comment type="catalytic activity">
    <reaction evidence="5">
        <text>N-(5-phospho-beta-D-ribosyl)anthranilate + diphosphate = 5-phospho-alpha-D-ribose 1-diphosphate + anthranilate</text>
        <dbReference type="Rhea" id="RHEA:11768"/>
        <dbReference type="ChEBI" id="CHEBI:16567"/>
        <dbReference type="ChEBI" id="CHEBI:18277"/>
        <dbReference type="ChEBI" id="CHEBI:33019"/>
        <dbReference type="ChEBI" id="CHEBI:58017"/>
        <dbReference type="EC" id="2.4.2.18"/>
    </reaction>
</comment>
<dbReference type="InterPro" id="IPR017459">
    <property type="entry name" value="Glycosyl_Trfase_fam3_N_dom"/>
</dbReference>
<dbReference type="HAMAP" id="MF_00211">
    <property type="entry name" value="TrpD"/>
    <property type="match status" value="1"/>
</dbReference>
<evidence type="ECO:0000256" key="5">
    <source>
        <dbReference type="HAMAP-Rule" id="MF_00211"/>
    </source>
</evidence>
<dbReference type="GO" id="GO:0000287">
    <property type="term" value="F:magnesium ion binding"/>
    <property type="evidence" value="ECO:0007669"/>
    <property type="project" value="UniProtKB-UniRule"/>
</dbReference>
<dbReference type="PANTHER" id="PTHR43285:SF2">
    <property type="entry name" value="ANTHRANILATE PHOSPHORIBOSYLTRANSFERASE"/>
    <property type="match status" value="1"/>
</dbReference>
<accession>A0A809S2H2</accession>
<dbReference type="KEGG" id="npy:NPRO_03520"/>
<protein>
    <recommendedName>
        <fullName evidence="5">Anthranilate phosphoribosyltransferase</fullName>
        <ecNumber evidence="5">2.4.2.18</ecNumber>
    </recommendedName>
</protein>
<proteinExistence type="inferred from homology"/>
<dbReference type="Pfam" id="PF00591">
    <property type="entry name" value="Glycos_transf_3"/>
    <property type="match status" value="1"/>
</dbReference>
<sequence>MEFGPTLTALLSGDALTFDEAAEQMRRIADSELSEAQVGALLTALRSRPCAAEELAGFASVLRQRSLSLDLATPGLVDTCGTGGGIPSFNISTAAAMIACAAGVPLAKHGNRSVTSSCGSADVLEALGVGLIAEPEELTHVFEQTGMAFLFAPHLHPTMKLVGPIRKQLGIRTVFNQLGPLVNPASARFQVLGVYDPQFLRPMAEALGILNAQEAWVVHGQDGLDEVSPRARTSYARVVEGRVVEGELLPQDFGIEPVPESALAPGETLAQSAAILREAISDADSDRFRAVLPSAALAISLGKQIGGLLDASELAEETVRSGRASAKLDHLIEVTRQP</sequence>
<dbReference type="SUPFAM" id="SSF52418">
    <property type="entry name" value="Nucleoside phosphorylase/phosphoribosyltransferase catalytic domain"/>
    <property type="match status" value="1"/>
</dbReference>
<feature type="domain" description="Glycosyl transferase family 3 N-terminal" evidence="7">
    <location>
        <begin position="7"/>
        <end position="65"/>
    </location>
</feature>
<feature type="binding site" evidence="5">
    <location>
        <begin position="90"/>
        <end position="93"/>
    </location>
    <ligand>
        <name>5-phospho-alpha-D-ribose 1-diphosphate</name>
        <dbReference type="ChEBI" id="CHEBI:58017"/>
    </ligand>
</feature>
<keyword evidence="2 5" id="KW-0808">Transferase</keyword>
<evidence type="ECO:0000259" key="6">
    <source>
        <dbReference type="Pfam" id="PF00591"/>
    </source>
</evidence>
<dbReference type="InterPro" id="IPR036320">
    <property type="entry name" value="Glycosyl_Trfase_fam3_N_dom_sf"/>
</dbReference>
<feature type="binding site" evidence="5">
    <location>
        <position position="81"/>
    </location>
    <ligand>
        <name>5-phospho-alpha-D-ribose 1-diphosphate</name>
        <dbReference type="ChEBI" id="CHEBI:58017"/>
    </ligand>
</feature>
<dbReference type="NCBIfam" id="TIGR01245">
    <property type="entry name" value="trpD"/>
    <property type="match status" value="1"/>
</dbReference>
<feature type="binding site" evidence="5">
    <location>
        <position position="225"/>
    </location>
    <ligand>
        <name>Mg(2+)</name>
        <dbReference type="ChEBI" id="CHEBI:18420"/>
        <label>2</label>
    </ligand>
</feature>
<feature type="domain" description="Glycosyl transferase family 3" evidence="6">
    <location>
        <begin position="75"/>
        <end position="324"/>
    </location>
</feature>
<dbReference type="Pfam" id="PF02885">
    <property type="entry name" value="Glycos_trans_3N"/>
    <property type="match status" value="1"/>
</dbReference>
<dbReference type="GO" id="GO:0004048">
    <property type="term" value="F:anthranilate phosphoribosyltransferase activity"/>
    <property type="evidence" value="ECO:0007669"/>
    <property type="project" value="UniProtKB-UniRule"/>
</dbReference>
<comment type="similarity">
    <text evidence="5">Belongs to the anthranilate phosphoribosyltransferase family.</text>
</comment>
<dbReference type="SUPFAM" id="SSF47648">
    <property type="entry name" value="Nucleoside phosphorylase/phosphoribosyltransferase N-terminal domain"/>
    <property type="match status" value="1"/>
</dbReference>
<comment type="subunit">
    <text evidence="5">Homodimer.</text>
</comment>
<evidence type="ECO:0000313" key="8">
    <source>
        <dbReference type="EMBL" id="BBO22757.1"/>
    </source>
</evidence>
<feature type="binding site" evidence="5">
    <location>
        <begin position="108"/>
        <end position="116"/>
    </location>
    <ligand>
        <name>5-phospho-alpha-D-ribose 1-diphosphate</name>
        <dbReference type="ChEBI" id="CHEBI:58017"/>
    </ligand>
</feature>
<keyword evidence="5" id="KW-0460">Magnesium</keyword>
<gene>
    <name evidence="5" type="primary">trpD</name>
    <name evidence="8" type="ORF">NPRO_03520</name>
</gene>
<dbReference type="UniPathway" id="UPA00035">
    <property type="reaction ID" value="UER00041"/>
</dbReference>
<evidence type="ECO:0000256" key="2">
    <source>
        <dbReference type="ARBA" id="ARBA00022679"/>
    </source>
</evidence>
<evidence type="ECO:0000259" key="7">
    <source>
        <dbReference type="Pfam" id="PF02885"/>
    </source>
</evidence>
<comment type="cofactor">
    <cofactor evidence="5">
        <name>Mg(2+)</name>
        <dbReference type="ChEBI" id="CHEBI:18420"/>
    </cofactor>
    <text evidence="5">Binds 2 magnesium ions per monomer.</text>
</comment>
<feature type="binding site" evidence="5">
    <location>
        <position position="120"/>
    </location>
    <ligand>
        <name>5-phospho-alpha-D-ribose 1-diphosphate</name>
        <dbReference type="ChEBI" id="CHEBI:58017"/>
    </ligand>
</feature>
<feature type="binding site" evidence="5">
    <location>
        <position position="166"/>
    </location>
    <ligand>
        <name>anthranilate</name>
        <dbReference type="ChEBI" id="CHEBI:16567"/>
        <label>2</label>
    </ligand>
</feature>
<dbReference type="EMBL" id="AP021858">
    <property type="protein sequence ID" value="BBO22757.1"/>
    <property type="molecule type" value="Genomic_DNA"/>
</dbReference>
<evidence type="ECO:0000313" key="9">
    <source>
        <dbReference type="Proteomes" id="UP000662873"/>
    </source>
</evidence>
<comment type="caution">
    <text evidence="5">Lacks conserved residue(s) required for the propagation of feature annotation.</text>
</comment>
<comment type="pathway">
    <text evidence="5">Amino-acid biosynthesis; L-tryptophan biosynthesis; L-tryptophan from chorismate: step 2/5.</text>
</comment>
<dbReference type="GO" id="GO:0000162">
    <property type="term" value="P:L-tryptophan biosynthetic process"/>
    <property type="evidence" value="ECO:0007669"/>
    <property type="project" value="UniProtKB-UniRule"/>
</dbReference>
<evidence type="ECO:0000256" key="4">
    <source>
        <dbReference type="ARBA" id="ARBA00023141"/>
    </source>
</evidence>